<comment type="subcellular location">
    <subcellularLocation>
        <location evidence="1">Nucleus</location>
    </subcellularLocation>
</comment>
<dbReference type="PROSITE" id="PS50020">
    <property type="entry name" value="WW_DOMAIN_2"/>
    <property type="match status" value="2"/>
</dbReference>
<dbReference type="Proteomes" id="UP000008141">
    <property type="component" value="Unassembled WGS sequence"/>
</dbReference>
<feature type="domain" description="FF" evidence="12">
    <location>
        <begin position="607"/>
        <end position="663"/>
    </location>
</feature>
<comment type="subunit">
    <text evidence="8">Interacts (via the WW domains) with the phosphorylated C-terminal domain of NRPB1 (via CTD domain).</text>
</comment>
<organism evidence="14">
    <name type="scientific">Chlorella variabilis</name>
    <name type="common">Green alga</name>
    <dbReference type="NCBI Taxonomy" id="554065"/>
    <lineage>
        <taxon>Eukaryota</taxon>
        <taxon>Viridiplantae</taxon>
        <taxon>Chlorophyta</taxon>
        <taxon>core chlorophytes</taxon>
        <taxon>Trebouxiophyceae</taxon>
        <taxon>Chlorellales</taxon>
        <taxon>Chlorellaceae</taxon>
        <taxon>Chlorella clade</taxon>
        <taxon>Chlorella</taxon>
    </lineage>
</organism>
<feature type="compositionally biased region" description="Basic and acidic residues" evidence="10">
    <location>
        <begin position="112"/>
        <end position="123"/>
    </location>
</feature>
<keyword evidence="3" id="KW-0677">Repeat</keyword>
<dbReference type="STRING" id="554065.E1ZK41"/>
<keyword evidence="9" id="KW-0175">Coiled coil</keyword>
<comment type="function">
    <text evidence="6">Binds the phosphorylated C-terminal domain (CTD) of the largest subunit of RNA polymerase II and functions as a scaffold for RNA processing machineries. May be involved in pre-mRNA splicing.</text>
</comment>
<dbReference type="InterPro" id="IPR001202">
    <property type="entry name" value="WW_dom"/>
</dbReference>
<feature type="compositionally biased region" description="Low complexity" evidence="10">
    <location>
        <begin position="156"/>
        <end position="165"/>
    </location>
</feature>
<keyword evidence="4" id="KW-0508">mRNA splicing</keyword>
<dbReference type="GO" id="GO:0071004">
    <property type="term" value="C:U2-type prespliceosome"/>
    <property type="evidence" value="ECO:0007669"/>
    <property type="project" value="TreeGrafter"/>
</dbReference>
<dbReference type="Gene3D" id="1.10.10.440">
    <property type="entry name" value="FF domain"/>
    <property type="match status" value="5"/>
</dbReference>
<feature type="domain" description="FF" evidence="12">
    <location>
        <begin position="258"/>
        <end position="312"/>
    </location>
</feature>
<evidence type="ECO:0000256" key="3">
    <source>
        <dbReference type="ARBA" id="ARBA00022737"/>
    </source>
</evidence>
<feature type="region of interest" description="Disordered" evidence="10">
    <location>
        <begin position="25"/>
        <end position="168"/>
    </location>
</feature>
<name>E1ZK41_CHLVA</name>
<dbReference type="KEGG" id="cvr:CHLNCDRAFT_136322"/>
<feature type="domain" description="FF" evidence="12">
    <location>
        <begin position="470"/>
        <end position="532"/>
    </location>
</feature>
<feature type="compositionally biased region" description="Low complexity" evidence="10">
    <location>
        <begin position="25"/>
        <end position="74"/>
    </location>
</feature>
<feature type="domain" description="WW" evidence="11">
    <location>
        <begin position="160"/>
        <end position="193"/>
    </location>
</feature>
<feature type="domain" description="WW" evidence="11">
    <location>
        <begin position="111"/>
        <end position="140"/>
    </location>
</feature>
<evidence type="ECO:0000256" key="10">
    <source>
        <dbReference type="SAM" id="MobiDB-lite"/>
    </source>
</evidence>
<feature type="compositionally biased region" description="Basic residues" evidence="10">
    <location>
        <begin position="694"/>
        <end position="704"/>
    </location>
</feature>
<dbReference type="CDD" id="cd00201">
    <property type="entry name" value="WW"/>
    <property type="match status" value="2"/>
</dbReference>
<comment type="similarity">
    <text evidence="7">Belongs to the PRPF40 family.</text>
</comment>
<feature type="compositionally biased region" description="Basic residues" evidence="10">
    <location>
        <begin position="718"/>
        <end position="737"/>
    </location>
</feature>
<evidence type="ECO:0000256" key="5">
    <source>
        <dbReference type="ARBA" id="ARBA00023242"/>
    </source>
</evidence>
<feature type="compositionally biased region" description="Basic and acidic residues" evidence="10">
    <location>
        <begin position="705"/>
        <end position="717"/>
    </location>
</feature>
<keyword evidence="2" id="KW-0507">mRNA processing</keyword>
<feature type="compositionally biased region" description="Basic and acidic residues" evidence="10">
    <location>
        <begin position="665"/>
        <end position="681"/>
    </location>
</feature>
<dbReference type="EMBL" id="GL433850">
    <property type="protein sequence ID" value="EFN53629.1"/>
    <property type="molecule type" value="Genomic_DNA"/>
</dbReference>
<feature type="compositionally biased region" description="Basic and acidic residues" evidence="10">
    <location>
        <begin position="134"/>
        <end position="145"/>
    </location>
</feature>
<evidence type="ECO:0000256" key="7">
    <source>
        <dbReference type="ARBA" id="ARBA00061317"/>
    </source>
</evidence>
<evidence type="ECO:0000256" key="9">
    <source>
        <dbReference type="SAM" id="Coils"/>
    </source>
</evidence>
<dbReference type="OrthoDB" id="187617at2759"/>
<dbReference type="SMART" id="SM00456">
    <property type="entry name" value="WW"/>
    <property type="match status" value="2"/>
</dbReference>
<dbReference type="GeneID" id="17353223"/>
<dbReference type="PROSITE" id="PS51676">
    <property type="entry name" value="FF"/>
    <property type="match status" value="5"/>
</dbReference>
<dbReference type="eggNOG" id="KOG0152">
    <property type="taxonomic scope" value="Eukaryota"/>
</dbReference>
<dbReference type="PANTHER" id="PTHR11864:SF0">
    <property type="entry name" value="PRP40 PRE-MRNA PROCESSING FACTOR 40 HOMOLOG A (YEAST)"/>
    <property type="match status" value="1"/>
</dbReference>
<keyword evidence="5" id="KW-0539">Nucleus</keyword>
<evidence type="ECO:0000256" key="1">
    <source>
        <dbReference type="ARBA" id="ARBA00004123"/>
    </source>
</evidence>
<reference evidence="13 14" key="1">
    <citation type="journal article" date="2010" name="Plant Cell">
        <title>The Chlorella variabilis NC64A genome reveals adaptation to photosymbiosis, coevolution with viruses, and cryptic sex.</title>
        <authorList>
            <person name="Blanc G."/>
            <person name="Duncan G."/>
            <person name="Agarkova I."/>
            <person name="Borodovsky M."/>
            <person name="Gurnon J."/>
            <person name="Kuo A."/>
            <person name="Lindquist E."/>
            <person name="Lucas S."/>
            <person name="Pangilinan J."/>
            <person name="Polle J."/>
            <person name="Salamov A."/>
            <person name="Terry A."/>
            <person name="Yamada T."/>
            <person name="Dunigan D.D."/>
            <person name="Grigoriev I.V."/>
            <person name="Claverie J.M."/>
            <person name="Van Etten J.L."/>
        </authorList>
    </citation>
    <scope>NUCLEOTIDE SEQUENCE [LARGE SCALE GENOMIC DNA]</scope>
    <source>
        <strain evidence="13 14">NC64A</strain>
    </source>
</reference>
<dbReference type="Pfam" id="PF01846">
    <property type="entry name" value="FF"/>
    <property type="match status" value="5"/>
</dbReference>
<dbReference type="SUPFAM" id="SSF81698">
    <property type="entry name" value="FF domain"/>
    <property type="match status" value="5"/>
</dbReference>
<dbReference type="RefSeq" id="XP_005845731.1">
    <property type="nucleotide sequence ID" value="XM_005845669.1"/>
</dbReference>
<evidence type="ECO:0000313" key="13">
    <source>
        <dbReference type="EMBL" id="EFN53629.1"/>
    </source>
</evidence>
<proteinExistence type="inferred from homology"/>
<dbReference type="InterPro" id="IPR039726">
    <property type="entry name" value="Prp40-like"/>
</dbReference>
<evidence type="ECO:0000256" key="6">
    <source>
        <dbReference type="ARBA" id="ARBA00056384"/>
    </source>
</evidence>
<feature type="coiled-coil region" evidence="9">
    <location>
        <begin position="442"/>
        <end position="475"/>
    </location>
</feature>
<dbReference type="InterPro" id="IPR036020">
    <property type="entry name" value="WW_dom_sf"/>
</dbReference>
<feature type="domain" description="FF" evidence="12">
    <location>
        <begin position="397"/>
        <end position="451"/>
    </location>
</feature>
<accession>E1ZK41</accession>
<dbReference type="Pfam" id="PF00397">
    <property type="entry name" value="WW"/>
    <property type="match status" value="2"/>
</dbReference>
<dbReference type="SMART" id="SM00441">
    <property type="entry name" value="FF"/>
    <property type="match status" value="5"/>
</dbReference>
<sequence length="751" mass="82838">MAGRGRDAVLPAWMRQGGAVAAAAPGAPAAVAPAAHPGAAAPGSPGAAAAAAAARLAASRAAAGPPARAAAGPPAGSPYGGGPSPGAFPGGPRPGGFAGGPPAAAPGVPKPDWTEHTAPDGRKYYYNNRTKQSSWEKPEELKTPQERAAAAGGGAAPAPSAAASAWREHTAPDGRKYYHNRLTKESRWQMPDEMRAALGLPPAAAAPSAAPAAAPAAAAAAKPGPAAQVVKLAGAAAAGPAAAANWVQTGPTPHYATTAEAKDAFKQLLTEAGISSGMSWDESMRLIVQDRRYGALKTLGEKKTAYNEYVQQRKKEEAEEARQRRMQAKEGFYAMLDECKELEVTAGHRPKFSRARDLLELDARWQAVDAGKEREELFEDWVDEKEKQEKEARRAETKRRRGAFRELLERSKHVRHDTAWRKAQDRLAGEPEFEALDKLDRLEVFEEYIRELERVHREEREKEKEERRRQERLARDAFRALLAKHREEGIINALTRWKEYVPIVSEEESYKAVERNASGSRPKELFLDVLEEMEAEYGKQREAVKAAAKELGLEVGADSQLEAFREALAPQRGEGGTLAGVTDATIKLYHDELVGRAKEEAYKAEKKLRRAREDFAYMLKHMRGIKHDTTWEAAAELCGGEPEWRALEGEEERRAAFEEHVEKLKAKEAERAERKRGREDGGTSGGEEEGDRRDKKKKHKKEKKSRHDDRSDDDERRSKKHKDRKHKDRSRSRSRSRTRSERAKEPEEGEI</sequence>
<dbReference type="GO" id="GO:0005685">
    <property type="term" value="C:U1 snRNP"/>
    <property type="evidence" value="ECO:0007669"/>
    <property type="project" value="TreeGrafter"/>
</dbReference>
<protein>
    <submittedName>
        <fullName evidence="13">Uncharacterized protein</fullName>
    </submittedName>
</protein>
<evidence type="ECO:0000256" key="8">
    <source>
        <dbReference type="ARBA" id="ARBA00064817"/>
    </source>
</evidence>
<dbReference type="InterPro" id="IPR002713">
    <property type="entry name" value="FF_domain"/>
</dbReference>
<evidence type="ECO:0000256" key="2">
    <source>
        <dbReference type="ARBA" id="ARBA00022664"/>
    </source>
</evidence>
<dbReference type="GO" id="GO:0070063">
    <property type="term" value="F:RNA polymerase binding"/>
    <property type="evidence" value="ECO:0007669"/>
    <property type="project" value="UniProtKB-ARBA"/>
</dbReference>
<dbReference type="OMA" id="HDELNYG"/>
<dbReference type="FunFam" id="1.10.10.440:FF:000013">
    <property type="entry name" value="pre-mRNA-processing protein 40A isoform X1"/>
    <property type="match status" value="1"/>
</dbReference>
<dbReference type="Gene3D" id="2.20.70.10">
    <property type="match status" value="2"/>
</dbReference>
<evidence type="ECO:0000313" key="14">
    <source>
        <dbReference type="Proteomes" id="UP000008141"/>
    </source>
</evidence>
<feature type="compositionally biased region" description="Basic and acidic residues" evidence="10">
    <location>
        <begin position="738"/>
        <end position="751"/>
    </location>
</feature>
<dbReference type="GO" id="GO:0045292">
    <property type="term" value="P:mRNA cis splicing, via spliceosome"/>
    <property type="evidence" value="ECO:0007669"/>
    <property type="project" value="InterPro"/>
</dbReference>
<keyword evidence="14" id="KW-1185">Reference proteome</keyword>
<evidence type="ECO:0000259" key="12">
    <source>
        <dbReference type="PROSITE" id="PS51676"/>
    </source>
</evidence>
<dbReference type="InterPro" id="IPR036517">
    <property type="entry name" value="FF_domain_sf"/>
</dbReference>
<dbReference type="FunCoup" id="E1ZK41">
    <property type="interactions" value="1807"/>
</dbReference>
<gene>
    <name evidence="13" type="ORF">CHLNCDRAFT_136322</name>
</gene>
<feature type="domain" description="FF" evidence="12">
    <location>
        <begin position="325"/>
        <end position="384"/>
    </location>
</feature>
<dbReference type="SUPFAM" id="SSF51045">
    <property type="entry name" value="WW domain"/>
    <property type="match status" value="2"/>
</dbReference>
<evidence type="ECO:0000256" key="4">
    <source>
        <dbReference type="ARBA" id="ARBA00023187"/>
    </source>
</evidence>
<dbReference type="PANTHER" id="PTHR11864">
    <property type="entry name" value="PRE-MRNA-PROCESSING PROTEIN PRP40"/>
    <property type="match status" value="1"/>
</dbReference>
<feature type="region of interest" description="Disordered" evidence="10">
    <location>
        <begin position="665"/>
        <end position="751"/>
    </location>
</feature>
<dbReference type="AlphaFoldDB" id="E1ZK41"/>
<evidence type="ECO:0000259" key="11">
    <source>
        <dbReference type="PROSITE" id="PS50020"/>
    </source>
</evidence>
<dbReference type="InParanoid" id="E1ZK41"/>
<dbReference type="GO" id="GO:0003723">
    <property type="term" value="F:RNA binding"/>
    <property type="evidence" value="ECO:0007669"/>
    <property type="project" value="TreeGrafter"/>
</dbReference>
<dbReference type="PROSITE" id="PS01159">
    <property type="entry name" value="WW_DOMAIN_1"/>
    <property type="match status" value="2"/>
</dbReference>